<accession>A0A6C0C4E9</accession>
<proteinExistence type="predicted"/>
<organism evidence="2">
    <name type="scientific">viral metagenome</name>
    <dbReference type="NCBI Taxonomy" id="1070528"/>
    <lineage>
        <taxon>unclassified sequences</taxon>
        <taxon>metagenomes</taxon>
        <taxon>organismal metagenomes</taxon>
    </lineage>
</organism>
<dbReference type="AlphaFoldDB" id="A0A6C0C4E9"/>
<evidence type="ECO:0000259" key="1">
    <source>
        <dbReference type="PROSITE" id="PS50164"/>
    </source>
</evidence>
<feature type="domain" description="GIY-YIG" evidence="1">
    <location>
        <begin position="1"/>
        <end position="83"/>
    </location>
</feature>
<dbReference type="SUPFAM" id="SSF82771">
    <property type="entry name" value="GIY-YIG endonuclease"/>
    <property type="match status" value="1"/>
</dbReference>
<reference evidence="2" key="1">
    <citation type="journal article" date="2020" name="Nature">
        <title>Giant virus diversity and host interactions through global metagenomics.</title>
        <authorList>
            <person name="Schulz F."/>
            <person name="Roux S."/>
            <person name="Paez-Espino D."/>
            <person name="Jungbluth S."/>
            <person name="Walsh D.A."/>
            <person name="Denef V.J."/>
            <person name="McMahon K.D."/>
            <person name="Konstantinidis K.T."/>
            <person name="Eloe-Fadrosh E.A."/>
            <person name="Kyrpides N.C."/>
            <person name="Woyke T."/>
        </authorList>
    </citation>
    <scope>NUCLEOTIDE SEQUENCE</scope>
    <source>
        <strain evidence="2">GVMAG-M-3300020187-37</strain>
    </source>
</reference>
<evidence type="ECO:0000313" key="2">
    <source>
        <dbReference type="EMBL" id="QHS99487.1"/>
    </source>
</evidence>
<dbReference type="InterPro" id="IPR000305">
    <property type="entry name" value="GIY-YIG_endonuc"/>
</dbReference>
<name>A0A6C0C4E9_9ZZZZ</name>
<protein>
    <recommendedName>
        <fullName evidence="1">GIY-YIG domain-containing protein</fullName>
    </recommendedName>
</protein>
<sequence length="128" mass="15710">MFLVYLIKNDNKSYIGYTNDFLKRWKQHNCILKGGAKYTTRNNKDSWEPICIIDGFICKKEAMRCEWRLKRKKGYLNRVKYIDYIFNNEEKFTKNGSEIKSLNLKIYSKKDYYKYFNNLELRELEWIN</sequence>
<dbReference type="Gene3D" id="3.40.1440.10">
    <property type="entry name" value="GIY-YIG endonuclease"/>
    <property type="match status" value="1"/>
</dbReference>
<dbReference type="InterPro" id="IPR050381">
    <property type="entry name" value="SLX1_endonuclease"/>
</dbReference>
<dbReference type="PANTHER" id="PTHR20208">
    <property type="entry name" value="STRUCTURE-SPECIFIC ENDONUCLEASE SUBUNIT SLX1"/>
    <property type="match status" value="1"/>
</dbReference>
<dbReference type="PROSITE" id="PS50164">
    <property type="entry name" value="GIY_YIG"/>
    <property type="match status" value="1"/>
</dbReference>
<dbReference type="Pfam" id="PF01541">
    <property type="entry name" value="GIY-YIG"/>
    <property type="match status" value="1"/>
</dbReference>
<dbReference type="EMBL" id="MN739344">
    <property type="protein sequence ID" value="QHS99487.1"/>
    <property type="molecule type" value="Genomic_DNA"/>
</dbReference>
<dbReference type="InterPro" id="IPR035901">
    <property type="entry name" value="GIY-YIG_endonuc_sf"/>
</dbReference>